<feature type="transmembrane region" description="Helical" evidence="1">
    <location>
        <begin position="40"/>
        <end position="59"/>
    </location>
</feature>
<sequence length="100" mass="10243">MGETSITLIGVVVGLLFGLSGIATLLSLMSDVVSDAQTQLSQLGIASTLVMLVIALILIIKVRVLSALIVGAIIGAVLNLVLQANGINILEMLRAALFGT</sequence>
<proteinExistence type="predicted"/>
<accession>A0A7C3MC07</accession>
<gene>
    <name evidence="2" type="ORF">ENW66_07945</name>
</gene>
<dbReference type="EMBL" id="DTLB01000046">
    <property type="protein sequence ID" value="HFW32859.1"/>
    <property type="molecule type" value="Genomic_DNA"/>
</dbReference>
<reference evidence="2" key="1">
    <citation type="journal article" date="2020" name="mSystems">
        <title>Genome- and Community-Level Interaction Insights into Carbon Utilization and Element Cycling Functions of Hydrothermarchaeota in Hydrothermal Sediment.</title>
        <authorList>
            <person name="Zhou Z."/>
            <person name="Liu Y."/>
            <person name="Xu W."/>
            <person name="Pan J."/>
            <person name="Luo Z.H."/>
            <person name="Li M."/>
        </authorList>
    </citation>
    <scope>NUCLEOTIDE SEQUENCE [LARGE SCALE GENOMIC DNA]</scope>
    <source>
        <strain evidence="2">SpSt-87</strain>
    </source>
</reference>
<dbReference type="AlphaFoldDB" id="A0A7C3MC07"/>
<organism evidence="2">
    <name type="scientific">Archaeoglobus fulgidus</name>
    <dbReference type="NCBI Taxonomy" id="2234"/>
    <lineage>
        <taxon>Archaea</taxon>
        <taxon>Methanobacteriati</taxon>
        <taxon>Methanobacteriota</taxon>
        <taxon>Archaeoglobi</taxon>
        <taxon>Archaeoglobales</taxon>
        <taxon>Archaeoglobaceae</taxon>
        <taxon>Archaeoglobus</taxon>
    </lineage>
</organism>
<evidence type="ECO:0000256" key="1">
    <source>
        <dbReference type="SAM" id="Phobius"/>
    </source>
</evidence>
<keyword evidence="1" id="KW-1133">Transmembrane helix</keyword>
<feature type="transmembrane region" description="Helical" evidence="1">
    <location>
        <begin position="6"/>
        <end position="28"/>
    </location>
</feature>
<name>A0A7C3MC07_ARCFL</name>
<protein>
    <submittedName>
        <fullName evidence="2">Uncharacterized protein</fullName>
    </submittedName>
</protein>
<keyword evidence="1" id="KW-0472">Membrane</keyword>
<evidence type="ECO:0000313" key="2">
    <source>
        <dbReference type="EMBL" id="HFW32859.1"/>
    </source>
</evidence>
<comment type="caution">
    <text evidence="2">The sequence shown here is derived from an EMBL/GenBank/DDBJ whole genome shotgun (WGS) entry which is preliminary data.</text>
</comment>
<keyword evidence="1" id="KW-0812">Transmembrane</keyword>
<feature type="transmembrane region" description="Helical" evidence="1">
    <location>
        <begin position="65"/>
        <end position="82"/>
    </location>
</feature>